<dbReference type="Proteomes" id="UP000216752">
    <property type="component" value="Chromosome"/>
</dbReference>
<evidence type="ECO:0000313" key="1">
    <source>
        <dbReference type="EMBL" id="XFO66519.1"/>
    </source>
</evidence>
<dbReference type="EMBL" id="CP155573">
    <property type="protein sequence ID" value="XFO66519.1"/>
    <property type="molecule type" value="Genomic_DNA"/>
</dbReference>
<dbReference type="InterPro" id="IPR036388">
    <property type="entry name" value="WH-like_DNA-bd_sf"/>
</dbReference>
<organism evidence="1 2">
    <name type="scientific">Sporomusa silvacetica DSM 10669</name>
    <dbReference type="NCBI Taxonomy" id="1123289"/>
    <lineage>
        <taxon>Bacteria</taxon>
        <taxon>Bacillati</taxon>
        <taxon>Bacillota</taxon>
        <taxon>Negativicutes</taxon>
        <taxon>Selenomonadales</taxon>
        <taxon>Sporomusaceae</taxon>
        <taxon>Sporomusa</taxon>
    </lineage>
</organism>
<reference evidence="1" key="1">
    <citation type="submission" date="2024-05" db="EMBL/GenBank/DDBJ databases">
        <title>Isolation and characterization of Sporomusa carbonis sp. nov., a carboxydotrophic hydrogenogen in the genus of Sporomusa isolated from a charcoal burning pile.</title>
        <authorList>
            <person name="Boeer T."/>
            <person name="Rosenbaum F."/>
            <person name="Eysell L."/>
            <person name="Mueller V."/>
            <person name="Daniel R."/>
            <person name="Poehlein A."/>
        </authorList>
    </citation>
    <scope>NUCLEOTIDE SEQUENCE [LARGE SCALE GENOMIC DNA]</scope>
    <source>
        <strain evidence="1">DSM 10669</strain>
    </source>
</reference>
<dbReference type="InterPro" id="IPR013324">
    <property type="entry name" value="RNA_pol_sigma_r3/r4-like"/>
</dbReference>
<dbReference type="RefSeq" id="WP_094606230.1">
    <property type="nucleotide sequence ID" value="NZ_CP155573.1"/>
</dbReference>
<dbReference type="InterPro" id="IPR032580">
    <property type="entry name" value="SatD"/>
</dbReference>
<evidence type="ECO:0000313" key="2">
    <source>
        <dbReference type="Proteomes" id="UP000216752"/>
    </source>
</evidence>
<gene>
    <name evidence="1" type="ORF">SPSIL_026690</name>
</gene>
<dbReference type="SUPFAM" id="SSF88659">
    <property type="entry name" value="Sigma3 and sigma4 domains of RNA polymerase sigma factors"/>
    <property type="match status" value="1"/>
</dbReference>
<name>A0ABZ3ILG0_9FIRM</name>
<dbReference type="Pfam" id="PF16264">
    <property type="entry name" value="SatD"/>
    <property type="match status" value="1"/>
</dbReference>
<accession>A0ABZ3ILG0</accession>
<proteinExistence type="predicted"/>
<evidence type="ECO:0008006" key="3">
    <source>
        <dbReference type="Google" id="ProtNLM"/>
    </source>
</evidence>
<protein>
    <recommendedName>
        <fullName evidence="3">SatD family protein</fullName>
    </recommendedName>
</protein>
<dbReference type="Gene3D" id="1.10.10.10">
    <property type="entry name" value="Winged helix-like DNA-binding domain superfamily/Winged helix DNA-binding domain"/>
    <property type="match status" value="1"/>
</dbReference>
<keyword evidence="2" id="KW-1185">Reference proteome</keyword>
<sequence>MLYCAIIGDIVGSRKLPDRNDAQKRFQAMAEKANLQYGSDIVSPFTVTIGDEFQVLLKSVQVAPKVIDNVIREMTPIELVFGVGIGSIVTDINPELAIGMDGPAFHFARKAIEQAKKKKPQIVYRSDFAGMDMINSLLYFIESCSTRRTKRQQQVLELLNQDFTQEEIADNLHIKQQSVSDIISSSYMYEVTAARRSISTYLQGIDNYQASSILEKKLYLSPRNKTSRN</sequence>